<dbReference type="AlphaFoldDB" id="A0A5B8FZR6"/>
<dbReference type="KEGG" id="ppru:FDP22_11180"/>
<dbReference type="Proteomes" id="UP000305888">
    <property type="component" value="Chromosome"/>
</dbReference>
<gene>
    <name evidence="1" type="ORF">FDP22_11180</name>
</gene>
<reference evidence="1 2" key="1">
    <citation type="submission" date="2019-06" db="EMBL/GenBank/DDBJ databases">
        <title>Genome sequence of Rhodobacteraceae bacterium D4M1.</title>
        <authorList>
            <person name="Cao J."/>
        </authorList>
    </citation>
    <scope>NUCLEOTIDE SEQUENCE [LARGE SCALE GENOMIC DNA]</scope>
    <source>
        <strain evidence="1 2">D4M1</strain>
    </source>
</reference>
<evidence type="ECO:0000313" key="1">
    <source>
        <dbReference type="EMBL" id="QDL92289.1"/>
    </source>
</evidence>
<sequence length="111" mass="11285">MSAHDSRRALLVFPGRDLRRAARPLGHGSLAAGLRQAIRRGLAEEAAGAVQVPAAWPGGRPVVLQLEPPLRAALEARAAAAGVSPEAAALALAARGVAPRAAGHPDAQNTK</sequence>
<name>A0A5B8FZR6_9RHOB</name>
<dbReference type="RefSeq" id="WP_138572974.1">
    <property type="nucleotide sequence ID" value="NZ_CP040818.1"/>
</dbReference>
<accession>A0A5B8FZR6</accession>
<dbReference type="EMBL" id="CP040818">
    <property type="protein sequence ID" value="QDL92289.1"/>
    <property type="molecule type" value="Genomic_DNA"/>
</dbReference>
<keyword evidence="2" id="KW-1185">Reference proteome</keyword>
<protein>
    <submittedName>
        <fullName evidence="1">Uncharacterized protein</fullName>
    </submittedName>
</protein>
<evidence type="ECO:0000313" key="2">
    <source>
        <dbReference type="Proteomes" id="UP000305888"/>
    </source>
</evidence>
<organism evidence="1 2">
    <name type="scientific">Paroceanicella profunda</name>
    <dbReference type="NCBI Taxonomy" id="2579971"/>
    <lineage>
        <taxon>Bacteria</taxon>
        <taxon>Pseudomonadati</taxon>
        <taxon>Pseudomonadota</taxon>
        <taxon>Alphaproteobacteria</taxon>
        <taxon>Rhodobacterales</taxon>
        <taxon>Paracoccaceae</taxon>
        <taxon>Paroceanicella</taxon>
    </lineage>
</organism>
<proteinExistence type="predicted"/>